<evidence type="ECO:0000259" key="7">
    <source>
        <dbReference type="Pfam" id="PF02687"/>
    </source>
</evidence>
<protein>
    <submittedName>
        <fullName evidence="9">ABC transporter ATP-binding protein</fullName>
    </submittedName>
</protein>
<feature type="domain" description="ABC3 transporter permease C-terminal" evidence="7">
    <location>
        <begin position="312"/>
        <end position="429"/>
    </location>
</feature>
<feature type="transmembrane region" description="Helical" evidence="6">
    <location>
        <begin position="21"/>
        <end position="44"/>
    </location>
</feature>
<dbReference type="EMBL" id="BNCK01000005">
    <property type="protein sequence ID" value="GHF95705.1"/>
    <property type="molecule type" value="Genomic_DNA"/>
</dbReference>
<organism evidence="9 10">
    <name type="scientific">Thalassotalea marina</name>
    <dbReference type="NCBI Taxonomy" id="1673741"/>
    <lineage>
        <taxon>Bacteria</taxon>
        <taxon>Pseudomonadati</taxon>
        <taxon>Pseudomonadota</taxon>
        <taxon>Gammaproteobacteria</taxon>
        <taxon>Alteromonadales</taxon>
        <taxon>Colwelliaceae</taxon>
        <taxon>Thalassotalea</taxon>
    </lineage>
</organism>
<evidence type="ECO:0000313" key="9">
    <source>
        <dbReference type="EMBL" id="GHF95705.1"/>
    </source>
</evidence>
<keyword evidence="10" id="KW-1185">Reference proteome</keyword>
<evidence type="ECO:0000313" key="10">
    <source>
        <dbReference type="Proteomes" id="UP000623842"/>
    </source>
</evidence>
<dbReference type="Pfam" id="PF02687">
    <property type="entry name" value="FtsX"/>
    <property type="match status" value="1"/>
</dbReference>
<dbReference type="PANTHER" id="PTHR30572">
    <property type="entry name" value="MEMBRANE COMPONENT OF TRANSPORTER-RELATED"/>
    <property type="match status" value="1"/>
</dbReference>
<comment type="subcellular location">
    <subcellularLocation>
        <location evidence="1">Cell membrane</location>
        <topology evidence="1">Multi-pass membrane protein</topology>
    </subcellularLocation>
</comment>
<evidence type="ECO:0000256" key="2">
    <source>
        <dbReference type="ARBA" id="ARBA00022475"/>
    </source>
</evidence>
<name>A0A919EKN7_9GAMM</name>
<reference evidence="9" key="1">
    <citation type="journal article" date="2014" name="Int. J. Syst. Evol. Microbiol.">
        <title>Complete genome sequence of Corynebacterium casei LMG S-19264T (=DSM 44701T), isolated from a smear-ripened cheese.</title>
        <authorList>
            <consortium name="US DOE Joint Genome Institute (JGI-PGF)"/>
            <person name="Walter F."/>
            <person name="Albersmeier A."/>
            <person name="Kalinowski J."/>
            <person name="Ruckert C."/>
        </authorList>
    </citation>
    <scope>NUCLEOTIDE SEQUENCE</scope>
    <source>
        <strain evidence="9">KCTC 42731</strain>
    </source>
</reference>
<dbReference type="InterPro" id="IPR050250">
    <property type="entry name" value="Macrolide_Exporter_MacB"/>
</dbReference>
<evidence type="ECO:0000256" key="4">
    <source>
        <dbReference type="ARBA" id="ARBA00022989"/>
    </source>
</evidence>
<dbReference type="InterPro" id="IPR025857">
    <property type="entry name" value="MacB_PCD"/>
</dbReference>
<keyword evidence="2" id="KW-1003">Cell membrane</keyword>
<dbReference type="Pfam" id="PF12704">
    <property type="entry name" value="MacB_PCD"/>
    <property type="match status" value="1"/>
</dbReference>
<feature type="transmembrane region" description="Helical" evidence="6">
    <location>
        <begin position="399"/>
        <end position="422"/>
    </location>
</feature>
<proteinExistence type="predicted"/>
<feature type="transmembrane region" description="Helical" evidence="6">
    <location>
        <begin position="309"/>
        <end position="331"/>
    </location>
</feature>
<keyword evidence="9" id="KW-0067">ATP-binding</keyword>
<evidence type="ECO:0000256" key="1">
    <source>
        <dbReference type="ARBA" id="ARBA00004651"/>
    </source>
</evidence>
<keyword evidence="9" id="KW-0547">Nucleotide-binding</keyword>
<dbReference type="GO" id="GO:0005524">
    <property type="term" value="F:ATP binding"/>
    <property type="evidence" value="ECO:0007669"/>
    <property type="project" value="UniProtKB-KW"/>
</dbReference>
<comment type="caution">
    <text evidence="9">The sequence shown here is derived from an EMBL/GenBank/DDBJ whole genome shotgun (WGS) entry which is preliminary data.</text>
</comment>
<dbReference type="InterPro" id="IPR003838">
    <property type="entry name" value="ABC3_permease_C"/>
</dbReference>
<dbReference type="Proteomes" id="UP000623842">
    <property type="component" value="Unassembled WGS sequence"/>
</dbReference>
<dbReference type="AlphaFoldDB" id="A0A919EKN7"/>
<accession>A0A919EKN7</accession>
<gene>
    <name evidence="9" type="primary">ybjZ</name>
    <name evidence="9" type="ORF">GCM10017161_25030</name>
</gene>
<feature type="domain" description="MacB-like periplasmic core" evidence="8">
    <location>
        <begin position="20"/>
        <end position="266"/>
    </location>
</feature>
<evidence type="ECO:0000256" key="5">
    <source>
        <dbReference type="ARBA" id="ARBA00023136"/>
    </source>
</evidence>
<keyword evidence="5 6" id="KW-0472">Membrane</keyword>
<evidence type="ECO:0000256" key="3">
    <source>
        <dbReference type="ARBA" id="ARBA00022692"/>
    </source>
</evidence>
<keyword evidence="3 6" id="KW-0812">Transmembrane</keyword>
<reference evidence="9" key="2">
    <citation type="submission" date="2020-09" db="EMBL/GenBank/DDBJ databases">
        <authorList>
            <person name="Sun Q."/>
            <person name="Kim S."/>
        </authorList>
    </citation>
    <scope>NUCLEOTIDE SEQUENCE</scope>
    <source>
        <strain evidence="9">KCTC 42731</strain>
    </source>
</reference>
<dbReference type="PANTHER" id="PTHR30572:SF18">
    <property type="entry name" value="ABC-TYPE MACROLIDE FAMILY EXPORT SYSTEM PERMEASE COMPONENT 2"/>
    <property type="match status" value="1"/>
</dbReference>
<sequence length="436" mass="48885">MFSYYIKIALISIKRNWGLSSLMILAIALGIGATMTTVTVNYLMSADPIPHKSDQLYYVRLDSWDPNNPYNEGISPPAQMTYIDATNLLKAKKAYRQNLSSQAFGVIEPPNPDDLPLFVFGRANSSDFFAMFDVPFLFGSPWDENSDLSKEQVIVLSKQTNDRLFGGENSVGKTLRFESKVFKVVGVLDHYDPKPRYFDISTGAFDDPADFYVPFSLIAEQAVRRSGNTNCWKTFGDGFEAFLASECIWIAFWVELQNQDQVEAYQTFLDAYANEQKNFGRFPRPIDNRLTNVTDYMEEREVVADDARMMMAMSFMFLVVCLLNTVGLLLAKFIGKAPEIGLRQALGASRSTLFLQYIIESGCIGLAGGLLGLLFAYLGLQSVETLYGSYMQGLATLDFNMVVFAMVLALVSTVIAGIYPTWRACRIQPARQLKCQ</sequence>
<evidence type="ECO:0000256" key="6">
    <source>
        <dbReference type="SAM" id="Phobius"/>
    </source>
</evidence>
<keyword evidence="4 6" id="KW-1133">Transmembrane helix</keyword>
<dbReference type="GO" id="GO:0022857">
    <property type="term" value="F:transmembrane transporter activity"/>
    <property type="evidence" value="ECO:0007669"/>
    <property type="project" value="TreeGrafter"/>
</dbReference>
<feature type="transmembrane region" description="Helical" evidence="6">
    <location>
        <begin position="352"/>
        <end position="379"/>
    </location>
</feature>
<evidence type="ECO:0000259" key="8">
    <source>
        <dbReference type="Pfam" id="PF12704"/>
    </source>
</evidence>
<dbReference type="RefSeq" id="WP_189771083.1">
    <property type="nucleotide sequence ID" value="NZ_BNCK01000005.1"/>
</dbReference>
<dbReference type="GO" id="GO:0005886">
    <property type="term" value="C:plasma membrane"/>
    <property type="evidence" value="ECO:0007669"/>
    <property type="project" value="UniProtKB-SubCell"/>
</dbReference>